<dbReference type="PANTHER" id="PTHR42951">
    <property type="entry name" value="METALLO-BETA-LACTAMASE DOMAIN-CONTAINING"/>
    <property type="match status" value="1"/>
</dbReference>
<dbReference type="Pfam" id="PF00753">
    <property type="entry name" value="Lactamase_B"/>
    <property type="match status" value="1"/>
</dbReference>
<evidence type="ECO:0000313" key="2">
    <source>
        <dbReference type="EMBL" id="MFC5603800.1"/>
    </source>
</evidence>
<dbReference type="SMART" id="SM00849">
    <property type="entry name" value="Lactamase_B"/>
    <property type="match status" value="1"/>
</dbReference>
<dbReference type="InterPro" id="IPR001279">
    <property type="entry name" value="Metallo-B-lactamas"/>
</dbReference>
<protein>
    <submittedName>
        <fullName evidence="2">MBL fold metallo-hydrolase</fullName>
    </submittedName>
</protein>
<dbReference type="PANTHER" id="PTHR42951:SF4">
    <property type="entry name" value="ACYL-COENZYME A THIOESTERASE MBLAC2"/>
    <property type="match status" value="1"/>
</dbReference>
<dbReference type="SUPFAM" id="SSF56281">
    <property type="entry name" value="Metallo-hydrolase/oxidoreductase"/>
    <property type="match status" value="1"/>
</dbReference>
<gene>
    <name evidence="2" type="ORF">ACFPTP_11265</name>
</gene>
<keyword evidence="3" id="KW-1185">Reference proteome</keyword>
<proteinExistence type="predicted"/>
<dbReference type="InterPro" id="IPR036866">
    <property type="entry name" value="RibonucZ/Hydroxyglut_hydro"/>
</dbReference>
<comment type="caution">
    <text evidence="2">The sequence shown here is derived from an EMBL/GenBank/DDBJ whole genome shotgun (WGS) entry which is preliminary data.</text>
</comment>
<evidence type="ECO:0000259" key="1">
    <source>
        <dbReference type="SMART" id="SM00849"/>
    </source>
</evidence>
<dbReference type="Gene3D" id="3.60.15.10">
    <property type="entry name" value="Ribonuclease Z/Hydroxyacylglutathione hydrolase-like"/>
    <property type="match status" value="1"/>
</dbReference>
<organism evidence="2 3">
    <name type="scientific">Sporosarcina koreensis</name>
    <dbReference type="NCBI Taxonomy" id="334735"/>
    <lineage>
        <taxon>Bacteria</taxon>
        <taxon>Bacillati</taxon>
        <taxon>Bacillota</taxon>
        <taxon>Bacilli</taxon>
        <taxon>Bacillales</taxon>
        <taxon>Caryophanaceae</taxon>
        <taxon>Sporosarcina</taxon>
    </lineage>
</organism>
<reference evidence="3" key="1">
    <citation type="journal article" date="2019" name="Int. J. Syst. Evol. Microbiol.">
        <title>The Global Catalogue of Microorganisms (GCM) 10K type strain sequencing project: providing services to taxonomists for standard genome sequencing and annotation.</title>
        <authorList>
            <consortium name="The Broad Institute Genomics Platform"/>
            <consortium name="The Broad Institute Genome Sequencing Center for Infectious Disease"/>
            <person name="Wu L."/>
            <person name="Ma J."/>
        </authorList>
    </citation>
    <scope>NUCLEOTIDE SEQUENCE [LARGE SCALE GENOMIC DNA]</scope>
    <source>
        <strain evidence="3">KACC 11299</strain>
    </source>
</reference>
<accession>A0ABW0TXM8</accession>
<evidence type="ECO:0000313" key="3">
    <source>
        <dbReference type="Proteomes" id="UP001596071"/>
    </source>
</evidence>
<sequence length="281" mass="32090">MQKLTKISDRLYYLPPVQVTDRPILGAVIGEEKTILIDAGNSSQHAKLFVQQLEEVGIQPGLLALTHWHWDHVFGMKEISLPSISFKETYEKIKEMQPLSWEDEDLDQRVEEGTEIPFCADAIKEEFGNDRDIQVRLPTIVFENRLTIHLGGVTCEIEHVGGDHSSDSCVIFIPEEKALFVGDCLYANLYAEKWNYTVEKTLKLIQQLEKYDADIFFLSHHPAPLTKDAFNSFLQLLKNAALLTQKHAGDENAVRQEMASLLQRDLNEEETETIGFFINGW</sequence>
<dbReference type="EMBL" id="JBHSNP010000025">
    <property type="protein sequence ID" value="MFC5603800.1"/>
    <property type="molecule type" value="Genomic_DNA"/>
</dbReference>
<dbReference type="InterPro" id="IPR050855">
    <property type="entry name" value="NDM-1-like"/>
</dbReference>
<dbReference type="Proteomes" id="UP001596071">
    <property type="component" value="Unassembled WGS sequence"/>
</dbReference>
<feature type="domain" description="Metallo-beta-lactamase" evidence="1">
    <location>
        <begin position="23"/>
        <end position="220"/>
    </location>
</feature>
<name>A0ABW0TXM8_9BACL</name>
<dbReference type="RefSeq" id="WP_381444868.1">
    <property type="nucleotide sequence ID" value="NZ_JBHSNP010000025.1"/>
</dbReference>